<name>A0ABS5SC64_9BACT</name>
<dbReference type="RefSeq" id="WP_214174961.1">
    <property type="nucleotide sequence ID" value="NZ_JAHCVK010000002.1"/>
</dbReference>
<dbReference type="PIRSF" id="PIRSF004982">
    <property type="entry name" value="SlP"/>
    <property type="match status" value="1"/>
</dbReference>
<feature type="signal peptide" evidence="1">
    <location>
        <begin position="1"/>
        <end position="18"/>
    </location>
</feature>
<dbReference type="InterPro" id="IPR004658">
    <property type="entry name" value="OMP_Slp"/>
</dbReference>
<proteinExistence type="predicted"/>
<dbReference type="EMBL" id="JAHCVK010000002">
    <property type="protein sequence ID" value="MBT0652974.1"/>
    <property type="molecule type" value="Genomic_DNA"/>
</dbReference>
<reference evidence="2 3" key="1">
    <citation type="submission" date="2021-05" db="EMBL/GenBank/DDBJ databases">
        <title>The draft genome of Geobacter luticola JCM 17780.</title>
        <authorList>
            <person name="Xu Z."/>
            <person name="Masuda Y."/>
            <person name="Itoh H."/>
            <person name="Senoo K."/>
        </authorList>
    </citation>
    <scope>NUCLEOTIDE SEQUENCE [LARGE SCALE GENOMIC DNA]</scope>
    <source>
        <strain evidence="2 3">JCM 17780</strain>
    </source>
</reference>
<keyword evidence="2" id="KW-0449">Lipoprotein</keyword>
<dbReference type="PANTHER" id="PTHR37530">
    <property type="entry name" value="OUTER MEMBRANE PROTEIN SLP"/>
    <property type="match status" value="1"/>
</dbReference>
<keyword evidence="3" id="KW-1185">Reference proteome</keyword>
<gene>
    <name evidence="2" type="ORF">KI810_07895</name>
</gene>
<comment type="caution">
    <text evidence="2">The sequence shown here is derived from an EMBL/GenBank/DDBJ whole genome shotgun (WGS) entry which is preliminary data.</text>
</comment>
<dbReference type="Proteomes" id="UP000756860">
    <property type="component" value="Unassembled WGS sequence"/>
</dbReference>
<organism evidence="2 3">
    <name type="scientific">Geomobilimonas luticola</name>
    <dbReference type="NCBI Taxonomy" id="1114878"/>
    <lineage>
        <taxon>Bacteria</taxon>
        <taxon>Pseudomonadati</taxon>
        <taxon>Thermodesulfobacteriota</taxon>
        <taxon>Desulfuromonadia</taxon>
        <taxon>Geobacterales</taxon>
        <taxon>Geobacteraceae</taxon>
        <taxon>Geomobilimonas</taxon>
    </lineage>
</organism>
<evidence type="ECO:0000313" key="3">
    <source>
        <dbReference type="Proteomes" id="UP000756860"/>
    </source>
</evidence>
<evidence type="ECO:0000313" key="2">
    <source>
        <dbReference type="EMBL" id="MBT0652974.1"/>
    </source>
</evidence>
<sequence length="183" mass="20434">MARLALLVILLMHTTACTQVISESGRKLADPAITYGKLKQNPDSYIGKVVILGGKIAVVRNAKVGGTLEVVQMELDRSYYPEDAMFSGGRFLATSAEFLDRVIYEPGRMITILGEVKGKQTRMLDEVEYTYPVVAIRETHVWRSSGMDTLYSNPSPYFYQSPYYYGHDTGPAPFRPPGPPLFK</sequence>
<accession>A0ABS5SC64</accession>
<protein>
    <submittedName>
        <fullName evidence="2">Slp family lipoprotein</fullName>
    </submittedName>
</protein>
<evidence type="ECO:0000256" key="1">
    <source>
        <dbReference type="SAM" id="SignalP"/>
    </source>
</evidence>
<keyword evidence="1" id="KW-0732">Signal</keyword>
<dbReference type="Pfam" id="PF03843">
    <property type="entry name" value="Slp"/>
    <property type="match status" value="1"/>
</dbReference>
<dbReference type="PANTHER" id="PTHR37530:SF1">
    <property type="entry name" value="OUTER MEMBRANE PROTEIN SLP"/>
    <property type="match status" value="1"/>
</dbReference>
<feature type="chain" id="PRO_5045324314" evidence="1">
    <location>
        <begin position="19"/>
        <end position="183"/>
    </location>
</feature>